<dbReference type="SUPFAM" id="SSF57535">
    <property type="entry name" value="Complement control module/SCR domain"/>
    <property type="match status" value="11"/>
</dbReference>
<dbReference type="GO" id="GO:0006956">
    <property type="term" value="P:complement activation"/>
    <property type="evidence" value="ECO:0007669"/>
    <property type="project" value="TreeGrafter"/>
</dbReference>
<gene>
    <name evidence="7" type="primary">Cfh_1</name>
    <name evidence="7" type="ORF">GTO96_0008745</name>
</gene>
<feature type="domain" description="Sushi" evidence="6">
    <location>
        <begin position="263"/>
        <end position="321"/>
    </location>
</feature>
<keyword evidence="1 4" id="KW-0768">Sushi</keyword>
<dbReference type="OrthoDB" id="10051774at2759"/>
<evidence type="ECO:0000313" key="7">
    <source>
        <dbReference type="EMBL" id="KAG2461747.1"/>
    </source>
</evidence>
<evidence type="ECO:0000256" key="5">
    <source>
        <dbReference type="SAM" id="SignalP"/>
    </source>
</evidence>
<dbReference type="SMART" id="SM00032">
    <property type="entry name" value="CCP"/>
    <property type="match status" value="13"/>
</dbReference>
<dbReference type="InterPro" id="IPR051503">
    <property type="entry name" value="ComplSys_Reg/VirEntry_Med"/>
</dbReference>
<feature type="domain" description="Sushi" evidence="6">
    <location>
        <begin position="737"/>
        <end position="795"/>
    </location>
</feature>
<dbReference type="GO" id="GO:0005615">
    <property type="term" value="C:extracellular space"/>
    <property type="evidence" value="ECO:0007669"/>
    <property type="project" value="TreeGrafter"/>
</dbReference>
<keyword evidence="8" id="KW-1185">Reference proteome</keyword>
<dbReference type="PROSITE" id="PS50923">
    <property type="entry name" value="SUSHI"/>
    <property type="match status" value="10"/>
</dbReference>
<dbReference type="PANTHER" id="PTHR45785:SF7">
    <property type="entry name" value="COMPLEMENT FACTOR H"/>
    <property type="match status" value="1"/>
</dbReference>
<feature type="chain" id="PRO_5036449975" evidence="5">
    <location>
        <begin position="21"/>
        <end position="840"/>
    </location>
</feature>
<feature type="domain" description="Sushi" evidence="6">
    <location>
        <begin position="506"/>
        <end position="565"/>
    </location>
</feature>
<keyword evidence="3 4" id="KW-1015">Disulfide bond</keyword>
<feature type="disulfide bond" evidence="4">
    <location>
        <begin position="206"/>
        <end position="249"/>
    </location>
</feature>
<organism evidence="7 8">
    <name type="scientific">Polypterus senegalus</name>
    <name type="common">Senegal bichir</name>
    <dbReference type="NCBI Taxonomy" id="55291"/>
    <lineage>
        <taxon>Eukaryota</taxon>
        <taxon>Metazoa</taxon>
        <taxon>Chordata</taxon>
        <taxon>Craniata</taxon>
        <taxon>Vertebrata</taxon>
        <taxon>Euteleostomi</taxon>
        <taxon>Actinopterygii</taxon>
        <taxon>Polypteriformes</taxon>
        <taxon>Polypteridae</taxon>
        <taxon>Polypterus</taxon>
    </lineage>
</organism>
<feature type="non-terminal residue" evidence="7">
    <location>
        <position position="840"/>
    </location>
</feature>
<dbReference type="PANTHER" id="PTHR45785">
    <property type="entry name" value="COMPLEMENT FACTOR H-RELATED"/>
    <property type="match status" value="1"/>
</dbReference>
<name>A0A8X7X880_POLSE</name>
<dbReference type="Pfam" id="PF00084">
    <property type="entry name" value="Sushi"/>
    <property type="match status" value="11"/>
</dbReference>
<evidence type="ECO:0000256" key="2">
    <source>
        <dbReference type="ARBA" id="ARBA00022729"/>
    </source>
</evidence>
<feature type="domain" description="Sushi" evidence="6">
    <location>
        <begin position="20"/>
        <end position="77"/>
    </location>
</feature>
<feature type="domain" description="Sushi" evidence="6">
    <location>
        <begin position="449"/>
        <end position="503"/>
    </location>
</feature>
<dbReference type="GO" id="GO:0001851">
    <property type="term" value="F:complement component C3b binding"/>
    <property type="evidence" value="ECO:0007669"/>
    <property type="project" value="TreeGrafter"/>
</dbReference>
<reference evidence="7 8" key="1">
    <citation type="journal article" date="2021" name="Cell">
        <title>Tracing the genetic footprints of vertebrate landing in non-teleost ray-finned fishes.</title>
        <authorList>
            <person name="Bi X."/>
            <person name="Wang K."/>
            <person name="Yang L."/>
            <person name="Pan H."/>
            <person name="Jiang H."/>
            <person name="Wei Q."/>
            <person name="Fang M."/>
            <person name="Yu H."/>
            <person name="Zhu C."/>
            <person name="Cai Y."/>
            <person name="He Y."/>
            <person name="Gan X."/>
            <person name="Zeng H."/>
            <person name="Yu D."/>
            <person name="Zhu Y."/>
            <person name="Jiang H."/>
            <person name="Qiu Q."/>
            <person name="Yang H."/>
            <person name="Zhang Y.E."/>
            <person name="Wang W."/>
            <person name="Zhu M."/>
            <person name="He S."/>
            <person name="Zhang G."/>
        </authorList>
    </citation>
    <scope>NUCLEOTIDE SEQUENCE [LARGE SCALE GENOMIC DNA]</scope>
    <source>
        <strain evidence="7">Bchr_013</strain>
    </source>
</reference>
<feature type="non-terminal residue" evidence="7">
    <location>
        <position position="1"/>
    </location>
</feature>
<accession>A0A8X7X880</accession>
<evidence type="ECO:0000259" key="6">
    <source>
        <dbReference type="PROSITE" id="PS50923"/>
    </source>
</evidence>
<sequence>MKSWLLFFSLWSCMASLVSSDCGNPPNEPNAYPDSSQNTEGATITYSCHAGHVSGRRSKYECQNGVWKRITTGRCSPKQCGHPGDSLNAEFHLEERDDFIFGARVVYVCKEGYQMASQLNFRQCLDDGWSNDVPHCEVVVCPHEAITENVIITSGTYEDDHPVPFGNVLQFDCKNANLKLNGQREIYCTAQGTWSNPFPTCTEITCDKPDIPDGYVQLQRDKAKYKFQESLSYACNRMFKPATNTFSTCTKWGWTPAPVCEPLTCERPNTQQVGYYDKFKYNIGEKVVLECQTGYKTPTNEQRDTLICTEDGWNPEALCELIMCSTRTEDRRIIFNPEKRRISQGWSWSYSYSFSEHEVIQYSCAYGLKQETDTRITCGIKGWDPSPKCTEIICNKPNIPGGYVINGKEQYTFKETMSYACQENFKPTTTTTLTCTERGWNQGPACEVITCSTLGHDENIEFHQYSGSSSSVSYSCRDGYRPATEQQLTCRQKGWEPSPKCIENKKSCMLPNITNAHIYDPKREYPSDETLMYSCESGYKSATGFWWGEMLCKSGEWQQIPKCIDEKTACPEPPHVENTVITTKPKVFVNEEEVEYVCIFTNEKLKNKCENGAWIHDLQCAKKCPVPEISNGSAKNQSKKYDYGKQLEYECNEEYTHSMVPSICTKRGWDPMPQCTILTCEVPNIDNGYVPNAARVKKEHKINDTLQYNCHGKWKRSSIDPVCTAKGWNPEPKCDDGRCLMPPKIENGDIYGEVEPWYDDGSRVTYKCKLDHVAEGDKTVTCLTGVWSKPPQCMKPCFWQINGKNYKTQHQKIIKMYCPSYTEVTCKNGELLNACPGMIQ</sequence>
<feature type="domain" description="Sushi" evidence="6">
    <location>
        <begin position="78"/>
        <end position="138"/>
    </location>
</feature>
<dbReference type="EMBL" id="JAATIS010004524">
    <property type="protein sequence ID" value="KAG2461747.1"/>
    <property type="molecule type" value="Genomic_DNA"/>
</dbReference>
<evidence type="ECO:0000313" key="8">
    <source>
        <dbReference type="Proteomes" id="UP000886611"/>
    </source>
</evidence>
<feature type="domain" description="Sushi" evidence="6">
    <location>
        <begin position="204"/>
        <end position="262"/>
    </location>
</feature>
<feature type="disulfide bond" evidence="4">
    <location>
        <begin position="739"/>
        <end position="782"/>
    </location>
</feature>
<dbReference type="Gene3D" id="2.10.70.10">
    <property type="entry name" value="Complement Module, domain 1"/>
    <property type="match status" value="13"/>
</dbReference>
<evidence type="ECO:0000256" key="3">
    <source>
        <dbReference type="ARBA" id="ARBA00023157"/>
    </source>
</evidence>
<evidence type="ECO:0000256" key="1">
    <source>
        <dbReference type="ARBA" id="ARBA00022659"/>
    </source>
</evidence>
<dbReference type="InterPro" id="IPR035976">
    <property type="entry name" value="Sushi/SCR/CCP_sf"/>
</dbReference>
<feature type="domain" description="Sushi" evidence="6">
    <location>
        <begin position="622"/>
        <end position="677"/>
    </location>
</feature>
<feature type="signal peptide" evidence="5">
    <location>
        <begin position="1"/>
        <end position="20"/>
    </location>
</feature>
<feature type="disulfide bond" evidence="4">
    <location>
        <begin position="48"/>
        <end position="75"/>
    </location>
</feature>
<feature type="domain" description="Sushi" evidence="6">
    <location>
        <begin position="139"/>
        <end position="203"/>
    </location>
</feature>
<protein>
    <submittedName>
        <fullName evidence="7">CFAH factor</fullName>
    </submittedName>
</protein>
<keyword evidence="2 5" id="KW-0732">Signal</keyword>
<dbReference type="CDD" id="cd00033">
    <property type="entry name" value="CCP"/>
    <property type="match status" value="4"/>
</dbReference>
<feature type="domain" description="Sushi" evidence="6">
    <location>
        <begin position="392"/>
        <end position="448"/>
    </location>
</feature>
<proteinExistence type="predicted"/>
<comment type="caution">
    <text evidence="7">The sequence shown here is derived from an EMBL/GenBank/DDBJ whole genome shotgun (WGS) entry which is preliminary data.</text>
</comment>
<dbReference type="AlphaFoldDB" id="A0A8X7X880"/>
<dbReference type="Proteomes" id="UP000886611">
    <property type="component" value="Unassembled WGS sequence"/>
</dbReference>
<evidence type="ECO:0000256" key="4">
    <source>
        <dbReference type="PROSITE-ProRule" id="PRU00302"/>
    </source>
</evidence>
<feature type="disulfide bond" evidence="4">
    <location>
        <begin position="109"/>
        <end position="136"/>
    </location>
</feature>
<feature type="disulfide bond" evidence="4">
    <location>
        <begin position="265"/>
        <end position="308"/>
    </location>
</feature>
<comment type="caution">
    <text evidence="4">Lacks conserved residue(s) required for the propagation of feature annotation.</text>
</comment>
<dbReference type="InterPro" id="IPR000436">
    <property type="entry name" value="Sushi_SCR_CCP_dom"/>
</dbReference>